<dbReference type="CDD" id="cd00078">
    <property type="entry name" value="HECTc"/>
    <property type="match status" value="1"/>
</dbReference>
<feature type="repeat" description="RCC1" evidence="7">
    <location>
        <begin position="106"/>
        <end position="159"/>
    </location>
</feature>
<dbReference type="Pfam" id="PF00632">
    <property type="entry name" value="HECT"/>
    <property type="match status" value="1"/>
</dbReference>
<organism evidence="10 11">
    <name type="scientific">Strongylocentrotus purpuratus</name>
    <name type="common">Purple sea urchin</name>
    <dbReference type="NCBI Taxonomy" id="7668"/>
    <lineage>
        <taxon>Eukaryota</taxon>
        <taxon>Metazoa</taxon>
        <taxon>Echinodermata</taxon>
        <taxon>Eleutherozoa</taxon>
        <taxon>Echinozoa</taxon>
        <taxon>Echinoidea</taxon>
        <taxon>Euechinoidea</taxon>
        <taxon>Echinacea</taxon>
        <taxon>Camarodonta</taxon>
        <taxon>Echinidea</taxon>
        <taxon>Strongylocentrotidae</taxon>
        <taxon>Strongylocentrotus</taxon>
    </lineage>
</organism>
<dbReference type="PROSITE" id="PS50012">
    <property type="entry name" value="RCC1_3"/>
    <property type="match status" value="7"/>
</dbReference>
<accession>A0A7M7NGI1</accession>
<dbReference type="GO" id="GO:0061630">
    <property type="term" value="F:ubiquitin protein ligase activity"/>
    <property type="evidence" value="ECO:0000318"/>
    <property type="project" value="GO_Central"/>
</dbReference>
<evidence type="ECO:0000256" key="1">
    <source>
        <dbReference type="ARBA" id="ARBA00004496"/>
    </source>
</evidence>
<evidence type="ECO:0000256" key="4">
    <source>
        <dbReference type="ARBA" id="ARBA00022737"/>
    </source>
</evidence>
<dbReference type="FunFam" id="3.30.2160.10:FF:000004">
    <property type="entry name" value="probable E3 ubiquitin-protein ligase HERC4 isoform X1"/>
    <property type="match status" value="1"/>
</dbReference>
<evidence type="ECO:0000256" key="8">
    <source>
        <dbReference type="SAM" id="MobiDB-lite"/>
    </source>
</evidence>
<dbReference type="Pfam" id="PF25390">
    <property type="entry name" value="WD40_RLD"/>
    <property type="match status" value="1"/>
</dbReference>
<dbReference type="InterPro" id="IPR035983">
    <property type="entry name" value="Hect_E3_ubiquitin_ligase"/>
</dbReference>
<dbReference type="GO" id="GO:0006511">
    <property type="term" value="P:ubiquitin-dependent protein catabolic process"/>
    <property type="evidence" value="ECO:0000318"/>
    <property type="project" value="GO_Central"/>
</dbReference>
<keyword evidence="11" id="KW-1185">Reference proteome</keyword>
<feature type="domain" description="HECT" evidence="9">
    <location>
        <begin position="723"/>
        <end position="1051"/>
    </location>
</feature>
<dbReference type="OrthoDB" id="8068875at2759"/>
<dbReference type="PANTHER" id="PTHR45622">
    <property type="entry name" value="UBIQUITIN-PROTEIN LIGASE E3A-RELATED"/>
    <property type="match status" value="1"/>
</dbReference>
<dbReference type="PROSITE" id="PS00626">
    <property type="entry name" value="RCC1_2"/>
    <property type="match status" value="5"/>
</dbReference>
<dbReference type="KEGG" id="spu:590409"/>
<feature type="active site" description="Glycyl thioester intermediate" evidence="6">
    <location>
        <position position="1019"/>
    </location>
</feature>
<dbReference type="GO" id="GO:0016567">
    <property type="term" value="P:protein ubiquitination"/>
    <property type="evidence" value="ECO:0000318"/>
    <property type="project" value="GO_Central"/>
</dbReference>
<reference evidence="10" key="2">
    <citation type="submission" date="2021-01" db="UniProtKB">
        <authorList>
            <consortium name="EnsemblMetazoa"/>
        </authorList>
    </citation>
    <scope>IDENTIFICATION</scope>
</reference>
<feature type="repeat" description="RCC1" evidence="7">
    <location>
        <begin position="214"/>
        <end position="265"/>
    </location>
</feature>
<feature type="repeat" description="RCC1" evidence="7">
    <location>
        <begin position="1"/>
        <end position="55"/>
    </location>
</feature>
<dbReference type="Gene3D" id="3.30.2410.10">
    <property type="entry name" value="Hect, E3 ligase catalytic domain"/>
    <property type="match status" value="1"/>
</dbReference>
<evidence type="ECO:0000256" key="2">
    <source>
        <dbReference type="ARBA" id="ARBA00022490"/>
    </source>
</evidence>
<sequence>MATFCWGSSMEGQLGIGITGGQTTQEVAKEVTTLSGQRVQSISCGKHHTGIVLDDGTLYMCGANSKGQLGQDRNQYKPVQVSALETVVIKHVACGDDHTLAVSDRGQVLGWGRNDRGQCGLATGDIENKPRPRILRHLASYQFVKVCCGSLHSMALTRDGRLFSWGDNTYGQLGIGTLVTNYTDRPTELTSLRGVPLVRVACGGFHSFALTISGSVFGWGKNDVGQLGLGNKENKSYPTLLRNMRSQMVKHIACGQDHTAMLTADGGVFLFGQGSEGQLGHGSNYNEVNPRKVIDLMGSDITQVTCGKHHTLVLEGSKGRLYAFGQGIHGQLGQDEARSCSNPQRVPGPWVPHSSTAKNSSSKGRVVRCIYAGGHHCFSTATNAADNPELPLDFRDPTPYQQPTCLTEGLIKELSTFGPNVSPSPEVRKTAEVVFSSAACLNASFLKENNGHYCCGKSNHGVDLDTARKAFRHLADKNMILEILASNINASLVPSLPESPPDVEALRLYLLLMECPVLSRPQERWCRHTIAQIGSALCSLKGAAAKILDNWWSKLQPRHLNRILTVHKDGIQAILQVGSFRQLCPEDLSFLNVCMRVLDKLSKVNHNHGEILPYYMFYITDISKYIDVQEHFLLFLQKTVGSTSGNVSLFTFCDYPFIFDTNTKTQLLHIDALLQMKFAIEDVQRRNLQSMLSQIDPVNPCLIMCIQRKNIVPSTINQISRCHPADFKKPLKVGFVGEDAVDAGGVRKEFFMLIMREILDPKYGMFRFYEDSGKIWFNSKSFEDPIMFRLVGLVCGLAIYNHIIISLPFPLALYKKLLGRKTTLEDLSKLEPQVAHHLQALLDYEDGEGFRDAFPLVFQIDEDNFGHVQTTDLIPNGGDKEVTAKNRQEYIDAYVDYTLNKSVEPQFSAFSEGFLEVCGGHVLSLFHPQELMAMVIGDENYDWDELEKSVEYKGQYYKNHPTVKLFWQVFREMSLDAKKKFLVFLTGNDHIPIQGWSSLQVIIQPVKGGNDFFPVAHTCFNLLDLPMYDSIDIIKEKLLTAIEHTEGFTLA</sequence>
<evidence type="ECO:0000256" key="3">
    <source>
        <dbReference type="ARBA" id="ARBA00022679"/>
    </source>
</evidence>
<dbReference type="InterPro" id="IPR000569">
    <property type="entry name" value="HECT_dom"/>
</dbReference>
<dbReference type="GeneID" id="590409"/>
<comment type="subcellular location">
    <subcellularLocation>
        <location evidence="1">Cytoplasm</location>
    </subcellularLocation>
</comment>
<feature type="repeat" description="RCC1" evidence="7">
    <location>
        <begin position="266"/>
        <end position="317"/>
    </location>
</feature>
<evidence type="ECO:0000256" key="5">
    <source>
        <dbReference type="ARBA" id="ARBA00022786"/>
    </source>
</evidence>
<dbReference type="Gene3D" id="3.90.1750.10">
    <property type="entry name" value="Hect, E3 ligase catalytic domains"/>
    <property type="match status" value="1"/>
</dbReference>
<evidence type="ECO:0000259" key="9">
    <source>
        <dbReference type="PROSITE" id="PS50237"/>
    </source>
</evidence>
<dbReference type="SUPFAM" id="SSF50985">
    <property type="entry name" value="RCC1/BLIP-II"/>
    <property type="match status" value="1"/>
</dbReference>
<dbReference type="Gene3D" id="3.30.2160.10">
    <property type="entry name" value="Hect, E3 ligase catalytic domain"/>
    <property type="match status" value="1"/>
</dbReference>
<dbReference type="GO" id="GO:0005737">
    <property type="term" value="C:cytoplasm"/>
    <property type="evidence" value="ECO:0000318"/>
    <property type="project" value="GO_Central"/>
</dbReference>
<keyword evidence="5 6" id="KW-0833">Ubl conjugation pathway</keyword>
<keyword evidence="4" id="KW-0677">Repeat</keyword>
<keyword evidence="2" id="KW-0963">Cytoplasm</keyword>
<dbReference type="Proteomes" id="UP000007110">
    <property type="component" value="Unassembled WGS sequence"/>
</dbReference>
<dbReference type="EnsemblMetazoa" id="XM_030979570">
    <property type="protein sequence ID" value="XP_030835430"/>
    <property type="gene ID" value="LOC590409"/>
</dbReference>
<feature type="repeat" description="RCC1" evidence="7">
    <location>
        <begin position="56"/>
        <end position="105"/>
    </location>
</feature>
<dbReference type="FunFam" id="3.30.2410.10:FF:000003">
    <property type="entry name" value="probable E3 ubiquitin-protein ligase HERC4 isoform X1"/>
    <property type="match status" value="1"/>
</dbReference>
<keyword evidence="3" id="KW-0808">Transferase</keyword>
<dbReference type="Gene3D" id="2.130.10.30">
    <property type="entry name" value="Regulator of chromosome condensation 1/beta-lactamase-inhibitor protein II"/>
    <property type="match status" value="2"/>
</dbReference>
<evidence type="ECO:0000313" key="10">
    <source>
        <dbReference type="EnsemblMetazoa" id="XP_030835430"/>
    </source>
</evidence>
<dbReference type="InterPro" id="IPR058923">
    <property type="entry name" value="RCC1-like_dom"/>
</dbReference>
<dbReference type="SUPFAM" id="SSF56204">
    <property type="entry name" value="Hect, E3 ligase catalytic domain"/>
    <property type="match status" value="1"/>
</dbReference>
<dbReference type="SMART" id="SM00119">
    <property type="entry name" value="HECTc"/>
    <property type="match status" value="1"/>
</dbReference>
<dbReference type="InterPro" id="IPR009091">
    <property type="entry name" value="RCC1/BLIP-II"/>
</dbReference>
<dbReference type="InParanoid" id="A0A7M7NGI1"/>
<dbReference type="OMA" id="FVLCSEY"/>
<evidence type="ECO:0000313" key="11">
    <source>
        <dbReference type="Proteomes" id="UP000007110"/>
    </source>
</evidence>
<dbReference type="InterPro" id="IPR051709">
    <property type="entry name" value="Ub-ligase/GTPase-reg"/>
</dbReference>
<dbReference type="PRINTS" id="PR00633">
    <property type="entry name" value="RCCNDNSATION"/>
</dbReference>
<evidence type="ECO:0000256" key="6">
    <source>
        <dbReference type="PROSITE-ProRule" id="PRU00104"/>
    </source>
</evidence>
<proteinExistence type="predicted"/>
<dbReference type="InterPro" id="IPR000408">
    <property type="entry name" value="Reg_chr_condens"/>
</dbReference>
<dbReference type="PROSITE" id="PS50237">
    <property type="entry name" value="HECT"/>
    <property type="match status" value="1"/>
</dbReference>
<name>A0A7M7NGI1_STRPU</name>
<protein>
    <recommendedName>
        <fullName evidence="9">HECT domain-containing protein</fullName>
    </recommendedName>
</protein>
<dbReference type="PANTHER" id="PTHR45622:SF76">
    <property type="entry name" value="HECT AND RLD DOMAIN CONTAINING E3 UBIQUITIN LIGASE 4, ISOFORM C"/>
    <property type="match status" value="1"/>
</dbReference>
<dbReference type="FunCoup" id="A0A7M7NGI1">
    <property type="interactions" value="1563"/>
</dbReference>
<feature type="repeat" description="RCC1" evidence="7">
    <location>
        <begin position="319"/>
        <end position="383"/>
    </location>
</feature>
<evidence type="ECO:0000256" key="7">
    <source>
        <dbReference type="PROSITE-ProRule" id="PRU00235"/>
    </source>
</evidence>
<dbReference type="RefSeq" id="XP_030835430.1">
    <property type="nucleotide sequence ID" value="XM_030979570.1"/>
</dbReference>
<feature type="repeat" description="RCC1" evidence="7">
    <location>
        <begin position="160"/>
        <end position="213"/>
    </location>
</feature>
<feature type="region of interest" description="Disordered" evidence="8">
    <location>
        <begin position="334"/>
        <end position="359"/>
    </location>
</feature>
<reference evidence="11" key="1">
    <citation type="submission" date="2015-02" db="EMBL/GenBank/DDBJ databases">
        <title>Genome sequencing for Strongylocentrotus purpuratus.</title>
        <authorList>
            <person name="Murali S."/>
            <person name="Liu Y."/>
            <person name="Vee V."/>
            <person name="English A."/>
            <person name="Wang M."/>
            <person name="Skinner E."/>
            <person name="Han Y."/>
            <person name="Muzny D.M."/>
            <person name="Worley K.C."/>
            <person name="Gibbs R.A."/>
        </authorList>
    </citation>
    <scope>NUCLEOTIDE SEQUENCE</scope>
</reference>
<dbReference type="AlphaFoldDB" id="A0A7M7NGI1"/>